<evidence type="ECO:0000259" key="2">
    <source>
        <dbReference type="Pfam" id="PF14232"/>
    </source>
</evidence>
<dbReference type="Gene3D" id="2.40.128.580">
    <property type="entry name" value="GXWXG domain"/>
    <property type="match status" value="1"/>
</dbReference>
<dbReference type="InterPro" id="IPR025568">
    <property type="entry name" value="DUF4334"/>
</dbReference>
<evidence type="ECO:0000313" key="4">
    <source>
        <dbReference type="Proteomes" id="UP000887023"/>
    </source>
</evidence>
<dbReference type="Proteomes" id="UP000887023">
    <property type="component" value="Chromosome"/>
</dbReference>
<proteinExistence type="predicted"/>
<accession>A0ABX8S576</accession>
<evidence type="ECO:0000313" key="3">
    <source>
        <dbReference type="EMBL" id="QXQ13000.1"/>
    </source>
</evidence>
<protein>
    <submittedName>
        <fullName evidence="3">DUF4334 domain-containing protein</fullName>
    </submittedName>
</protein>
<dbReference type="Pfam" id="PF14232">
    <property type="entry name" value="DUF4334"/>
    <property type="match status" value="1"/>
</dbReference>
<keyword evidence="4" id="KW-1185">Reference proteome</keyword>
<evidence type="ECO:0000259" key="1">
    <source>
        <dbReference type="Pfam" id="PF14231"/>
    </source>
</evidence>
<name>A0ABX8S576_9ACTN</name>
<dbReference type="Pfam" id="PF14231">
    <property type="entry name" value="GXWXG"/>
    <property type="match status" value="1"/>
</dbReference>
<organism evidence="3 4">
    <name type="scientific">Skermania pinensis</name>
    <dbReference type="NCBI Taxonomy" id="39122"/>
    <lineage>
        <taxon>Bacteria</taxon>
        <taxon>Bacillati</taxon>
        <taxon>Actinomycetota</taxon>
        <taxon>Actinomycetes</taxon>
        <taxon>Mycobacteriales</taxon>
        <taxon>Gordoniaceae</taxon>
        <taxon>Skermania</taxon>
    </lineage>
</organism>
<dbReference type="InterPro" id="IPR025951">
    <property type="entry name" value="GXWXG_dom"/>
</dbReference>
<feature type="domain" description="DUF4334" evidence="2">
    <location>
        <begin position="126"/>
        <end position="180"/>
    </location>
</feature>
<gene>
    <name evidence="3" type="ORF">KV203_13925</name>
</gene>
<feature type="domain" description="GXWXG" evidence="1">
    <location>
        <begin position="26"/>
        <end position="84"/>
    </location>
</feature>
<dbReference type="RefSeq" id="WP_066470563.1">
    <property type="nucleotide sequence ID" value="NZ_CBCRUZ010000002.1"/>
</dbReference>
<sequence length="182" mass="20022">MTATDHPTEQLAALEHGGATTETALALFDALPPVRAEEITGRWRGRELGTGHPMDGKLTASGWYGKQFDGPESVHPLLFSTPNGKIFAVDPRKIPLGLTDKIPVRAVDAGQKLLGVAEPALRTSKPRARLRNLEYRGKVGAAMVYDQLPIIDMFRRVDDTTLLGVMDQRGVEQPYFFILTQE</sequence>
<reference evidence="3" key="1">
    <citation type="submission" date="2021-07" db="EMBL/GenBank/DDBJ databases">
        <title>Candidatus Kaistella beijingensis sp. nov. isolated from a municipal wastewater treatment plant is involved in sludge foaming.</title>
        <authorList>
            <person name="Song Y."/>
            <person name="Liu S.-J."/>
        </authorList>
    </citation>
    <scope>NUCLEOTIDE SEQUENCE</scope>
    <source>
        <strain evidence="3">DSM 43998</strain>
    </source>
</reference>
<dbReference type="EMBL" id="CP079105">
    <property type="protein sequence ID" value="QXQ13000.1"/>
    <property type="molecule type" value="Genomic_DNA"/>
</dbReference>